<dbReference type="EMBL" id="QTSX02003567">
    <property type="protein sequence ID" value="KAJ9070615.1"/>
    <property type="molecule type" value="Genomic_DNA"/>
</dbReference>
<protein>
    <submittedName>
        <fullName evidence="1">Uncharacterized protein</fullName>
    </submittedName>
</protein>
<evidence type="ECO:0000313" key="2">
    <source>
        <dbReference type="Proteomes" id="UP001165960"/>
    </source>
</evidence>
<reference evidence="1" key="1">
    <citation type="submission" date="2022-04" db="EMBL/GenBank/DDBJ databases">
        <title>Genome of the entomopathogenic fungus Entomophthora muscae.</title>
        <authorList>
            <person name="Elya C."/>
            <person name="Lovett B.R."/>
            <person name="Lee E."/>
            <person name="Macias A.M."/>
            <person name="Hajek A.E."/>
            <person name="De Bivort B.L."/>
            <person name="Kasson M.T."/>
            <person name="De Fine Licht H.H."/>
            <person name="Stajich J.E."/>
        </authorList>
    </citation>
    <scope>NUCLEOTIDE SEQUENCE</scope>
    <source>
        <strain evidence="1">Berkeley</strain>
    </source>
</reference>
<keyword evidence="2" id="KW-1185">Reference proteome</keyword>
<name>A0ACC2T7L4_9FUNG</name>
<organism evidence="1 2">
    <name type="scientific">Entomophthora muscae</name>
    <dbReference type="NCBI Taxonomy" id="34485"/>
    <lineage>
        <taxon>Eukaryota</taxon>
        <taxon>Fungi</taxon>
        <taxon>Fungi incertae sedis</taxon>
        <taxon>Zoopagomycota</taxon>
        <taxon>Entomophthoromycotina</taxon>
        <taxon>Entomophthoromycetes</taxon>
        <taxon>Entomophthorales</taxon>
        <taxon>Entomophthoraceae</taxon>
        <taxon>Entomophthora</taxon>
    </lineage>
</organism>
<accession>A0ACC2T7L4</accession>
<gene>
    <name evidence="1" type="ORF">DSO57_1006030</name>
</gene>
<comment type="caution">
    <text evidence="1">The sequence shown here is derived from an EMBL/GenBank/DDBJ whole genome shotgun (WGS) entry which is preliminary data.</text>
</comment>
<sequence>MGICSRNLSRSFLGISRVGVRTVSTSKTPSRNIFGVFTKFIFPSKDFSIVCKSSYSTEKIERQVDDLAVEENPVDTSDYLAELVNFQDLGLEQKLCYTLKREFDIVYATPAQDALLKNFFKGRDIILRDTTGSGKTFATTLALLSKALSVSDEKTPTQSLLLVPNRELAIQIETWCKRLLGPAFSSRLIQIIYKGKETDAAQEKLLSEVTPLLIVGTPNRIFEIVNTKPLIKLESIKHVILDEVDHLLRLPSRYAPQKRVDLREKHPKPASLLMKSIFELTRPQVGIMSATLNRGVRFHFNQLNWMEHPVYIDGTASIQSPPESLEHMCVVVTSKEVYNLPFEPKKEKLTPEEEQQVEETFVGVPQQMRSQDDSAQVETIADDDEKLYESVAVAAHSDEVALGLVFIPNKVSAAPIVKKLLSLGIDARPLYSYFGSHEKPQKQGSKPTLLVGTYYEARGIDIPDVTHVYITGYPGPVSEYLHIAGRAGRMRANQEDVSGQQISWGRIVTFLPMAPNRISRMSLLYRMLSVTPIPYPHVEH</sequence>
<proteinExistence type="predicted"/>
<evidence type="ECO:0000313" key="1">
    <source>
        <dbReference type="EMBL" id="KAJ9070615.1"/>
    </source>
</evidence>
<dbReference type="Proteomes" id="UP001165960">
    <property type="component" value="Unassembled WGS sequence"/>
</dbReference>